<proteinExistence type="predicted"/>
<dbReference type="Gene3D" id="2.30.40.10">
    <property type="entry name" value="Urease, subunit C, domain 1"/>
    <property type="match status" value="1"/>
</dbReference>
<dbReference type="EMBL" id="FUHU01000036">
    <property type="protein sequence ID" value="SJM62675.1"/>
    <property type="molecule type" value="Genomic_DNA"/>
</dbReference>
<evidence type="ECO:0000313" key="2">
    <source>
        <dbReference type="EMBL" id="SJM62675.1"/>
    </source>
</evidence>
<sequence length="545" mass="57630">MDIDLILRGRFLTMTDAGTVDAIAVHQGRILAVGPAVEGFTARTERDLGDTTVTPGFIDAHAHSVWFGLTLVELDVAPATTLDELYALVAERAAETPEGEWVIGAGFNQMYLDNQYPDPADLNRASGGRPVWLKHTSGHACVVDQRALEIIGADDHLEDGIEGGRIVVDADGRPTGLLEEQAMTLVQNVMLPYPLARIEEALTTASAHYVTEGLTSITDAGIAGGWIGHSPQEFNAYQNVADRGDLVTRHQVMPESSVLTEHGEAGRDGHFLGIDAGIRSGLGDERLQVGPAKFFLDGSILGATARLSEEYNHCAGSHGYFQGDPDEMRDRALAAARAGWSIAMHALGDEAVELAIGIAKTLRDEGVEPPLPLRIEHGGVVLPEQVERLAAVNLPIVGQPYFLSAYGDGMRRFLGDKRAEWSFRMKSMLEAGLTVALTSDRPVAQGAPLRIMQSAIERTTQSGHLYGGGERLTAHEALAAYTSGPAALTGWAGQKGVLAAGALADLTVLSADPTAVPTGEIGDIEVVATIVGGVAVHDPSGLIGS</sequence>
<dbReference type="GeneID" id="303173251"/>
<dbReference type="InterPro" id="IPR032466">
    <property type="entry name" value="Metal_Hydrolase"/>
</dbReference>
<name>A0A1R4G3K2_9MICO</name>
<protein>
    <submittedName>
        <fullName evidence="2">Exoenzymes regulatory protein AepA</fullName>
    </submittedName>
</protein>
<dbReference type="Pfam" id="PF07969">
    <property type="entry name" value="Amidohydro_3"/>
    <property type="match status" value="1"/>
</dbReference>
<dbReference type="Gene3D" id="3.20.20.140">
    <property type="entry name" value="Metal-dependent hydrolases"/>
    <property type="match status" value="1"/>
</dbReference>
<dbReference type="InterPro" id="IPR011059">
    <property type="entry name" value="Metal-dep_hydrolase_composite"/>
</dbReference>
<dbReference type="Gene3D" id="3.10.310.70">
    <property type="match status" value="1"/>
</dbReference>
<dbReference type="SUPFAM" id="SSF51338">
    <property type="entry name" value="Composite domain of metallo-dependent hydrolases"/>
    <property type="match status" value="1"/>
</dbReference>
<evidence type="ECO:0000313" key="3">
    <source>
        <dbReference type="Proteomes" id="UP000195787"/>
    </source>
</evidence>
<dbReference type="CDD" id="cd01300">
    <property type="entry name" value="YtcJ_like"/>
    <property type="match status" value="1"/>
</dbReference>
<gene>
    <name evidence="2" type="ORF">CZ674_08495</name>
</gene>
<reference evidence="2 3" key="1">
    <citation type="submission" date="2017-02" db="EMBL/GenBank/DDBJ databases">
        <authorList>
            <person name="Peterson S.W."/>
        </authorList>
    </citation>
    <scope>NUCLEOTIDE SEQUENCE [LARGE SCALE GENOMIC DNA]</scope>
    <source>
        <strain evidence="2 3">LMG 22410</strain>
    </source>
</reference>
<dbReference type="PANTHER" id="PTHR22642:SF2">
    <property type="entry name" value="PROTEIN LONG AFTER FAR-RED 3"/>
    <property type="match status" value="1"/>
</dbReference>
<dbReference type="Proteomes" id="UP000195787">
    <property type="component" value="Unassembled WGS sequence"/>
</dbReference>
<dbReference type="RefSeq" id="WP_200810073.1">
    <property type="nucleotide sequence ID" value="NZ_FUHU01000036.1"/>
</dbReference>
<keyword evidence="3" id="KW-1185">Reference proteome</keyword>
<dbReference type="InterPro" id="IPR013108">
    <property type="entry name" value="Amidohydro_3"/>
</dbReference>
<organism evidence="2 3">
    <name type="scientific">Agrococcus casei LMG 22410</name>
    <dbReference type="NCBI Taxonomy" id="1255656"/>
    <lineage>
        <taxon>Bacteria</taxon>
        <taxon>Bacillati</taxon>
        <taxon>Actinomycetota</taxon>
        <taxon>Actinomycetes</taxon>
        <taxon>Micrococcales</taxon>
        <taxon>Microbacteriaceae</taxon>
        <taxon>Agrococcus</taxon>
    </lineage>
</organism>
<dbReference type="AlphaFoldDB" id="A0A1R4G3K2"/>
<accession>A0A1R4G3K2</accession>
<evidence type="ECO:0000259" key="1">
    <source>
        <dbReference type="Pfam" id="PF07969"/>
    </source>
</evidence>
<dbReference type="InterPro" id="IPR033932">
    <property type="entry name" value="YtcJ-like"/>
</dbReference>
<dbReference type="GO" id="GO:0016810">
    <property type="term" value="F:hydrolase activity, acting on carbon-nitrogen (but not peptide) bonds"/>
    <property type="evidence" value="ECO:0007669"/>
    <property type="project" value="InterPro"/>
</dbReference>
<feature type="domain" description="Amidohydrolase 3" evidence="1">
    <location>
        <begin position="46"/>
        <end position="537"/>
    </location>
</feature>
<dbReference type="SUPFAM" id="SSF51556">
    <property type="entry name" value="Metallo-dependent hydrolases"/>
    <property type="match status" value="1"/>
</dbReference>
<dbReference type="PANTHER" id="PTHR22642">
    <property type="entry name" value="IMIDAZOLONEPROPIONASE"/>
    <property type="match status" value="1"/>
</dbReference>